<sequence>MGANAISLYLLSPSFKNPPPAILSPLSFHFISFLHLKTLNHTTPYHTMHHHSSYTLDSLTKSQELSSLILSSSTPSQIISTCASISSFLHSTTPDQSRHFFSLTFPTLISKLFAFHQPDGWIHTLSSSRDSSLASSLFSLLSPSGSLSSSISSLDRLSLVKYVFPLERLPEWAQAQAQAHSKHSSSSLPILCPSLFKGTHCKINEGSSGFQIQLNVFEYFFFWFAYYPVCRGKTELLTADQASVKRPTKKFTLENWTSSIPGFSNPKRGSVENKIECDLYTRLLYAYLRAYVPNYDLMNARQPYRSSILHYGSGYDATAITRAEFVVNALTHFWLVDNDFSPLPVNLCKSVGVSFPARGEMPPAPGLGELVKLFVKYLNLSTVIVFQGRENGGGGGEFCESPGYGAGKDLGYNSVRPGYWNPWVQRPLYRFLLRTFLFCPVVASVKNVSQVFSVWISYMEPWAMSGDDFAELDALNDGPNERKENSGSGNGGFKPHWQDYVLSNYLYYSSLVMHFIGFAHRFLHSDVEIIVQMVLKVLDTLTSSKELVDLLKNVDTLFHSRQAGSGKSMLNNLYRYVPIIREQLQDWEDGLCETDADGSFLHENWNKDLRLFADGEDGGQQLIQLFIMRAEAELQAISGDKITPSLQCINSLKAKLGCLFDGQTIRSSSPSSDQMQHPQSRDEIFKPRRGAGNHAYLNVKYKGDWMRRPISNDEIAWLAKVLIRLSDWLNESLKLNQAETTHQVSSKCSYVEVSTDVAHICGPSETLKVIFCTISSWFLFLGAASLGFLRKYGLRVNLRILASKKIIMVLVFYAVFSILKKLIRAFHIM</sequence>
<keyword evidence="1" id="KW-0472">Membrane</keyword>
<dbReference type="AlphaFoldDB" id="A0AAN9EAY4"/>
<dbReference type="PANTHER" id="PTHR31801:SF1">
    <property type="entry name" value="SPHINGOMYELIN PHOSPHODIESTERASE"/>
    <property type="match status" value="1"/>
</dbReference>
<dbReference type="Proteomes" id="UP001372338">
    <property type="component" value="Unassembled WGS sequence"/>
</dbReference>
<protein>
    <recommendedName>
        <fullName evidence="4">Sphingomyelin phosphodiesterase 4</fullName>
    </recommendedName>
</protein>
<evidence type="ECO:0000313" key="2">
    <source>
        <dbReference type="EMBL" id="KAK7251777.1"/>
    </source>
</evidence>
<comment type="caution">
    <text evidence="2">The sequence shown here is derived from an EMBL/GenBank/DDBJ whole genome shotgun (WGS) entry which is preliminary data.</text>
</comment>
<evidence type="ECO:0000313" key="3">
    <source>
        <dbReference type="Proteomes" id="UP001372338"/>
    </source>
</evidence>
<accession>A0AAN9EAY4</accession>
<gene>
    <name evidence="2" type="ORF">RIF29_35288</name>
</gene>
<reference evidence="2 3" key="1">
    <citation type="submission" date="2024-01" db="EMBL/GenBank/DDBJ databases">
        <title>The genomes of 5 underutilized Papilionoideae crops provide insights into root nodulation and disease resistanc.</title>
        <authorList>
            <person name="Yuan L."/>
        </authorList>
    </citation>
    <scope>NUCLEOTIDE SEQUENCE [LARGE SCALE GENOMIC DNA]</scope>
    <source>
        <strain evidence="2">ZHUSHIDOU_FW_LH</strain>
        <tissue evidence="2">Leaf</tissue>
    </source>
</reference>
<organism evidence="2 3">
    <name type="scientific">Crotalaria pallida</name>
    <name type="common">Smooth rattlebox</name>
    <name type="synonym">Crotalaria striata</name>
    <dbReference type="NCBI Taxonomy" id="3830"/>
    <lineage>
        <taxon>Eukaryota</taxon>
        <taxon>Viridiplantae</taxon>
        <taxon>Streptophyta</taxon>
        <taxon>Embryophyta</taxon>
        <taxon>Tracheophyta</taxon>
        <taxon>Spermatophyta</taxon>
        <taxon>Magnoliopsida</taxon>
        <taxon>eudicotyledons</taxon>
        <taxon>Gunneridae</taxon>
        <taxon>Pentapetalae</taxon>
        <taxon>rosids</taxon>
        <taxon>fabids</taxon>
        <taxon>Fabales</taxon>
        <taxon>Fabaceae</taxon>
        <taxon>Papilionoideae</taxon>
        <taxon>50 kb inversion clade</taxon>
        <taxon>genistoids sensu lato</taxon>
        <taxon>core genistoids</taxon>
        <taxon>Crotalarieae</taxon>
        <taxon>Crotalaria</taxon>
    </lineage>
</organism>
<dbReference type="PANTHER" id="PTHR31801">
    <property type="entry name" value="ALTERED INHERITANCE OF MITOCHONDRIA PROTEIN 24, MITOCHONDRIAL"/>
    <property type="match status" value="1"/>
</dbReference>
<evidence type="ECO:0000256" key="1">
    <source>
        <dbReference type="SAM" id="Phobius"/>
    </source>
</evidence>
<feature type="transmembrane region" description="Helical" evidence="1">
    <location>
        <begin position="767"/>
        <end position="789"/>
    </location>
</feature>
<keyword evidence="1" id="KW-0812">Transmembrane</keyword>
<name>A0AAN9EAY4_CROPI</name>
<keyword evidence="1" id="KW-1133">Transmembrane helix</keyword>
<evidence type="ECO:0008006" key="4">
    <source>
        <dbReference type="Google" id="ProtNLM"/>
    </source>
</evidence>
<keyword evidence="3" id="KW-1185">Reference proteome</keyword>
<feature type="transmembrane region" description="Helical" evidence="1">
    <location>
        <begin position="801"/>
        <end position="819"/>
    </location>
</feature>
<proteinExistence type="predicted"/>
<dbReference type="EMBL" id="JAYWIO010000007">
    <property type="protein sequence ID" value="KAK7251777.1"/>
    <property type="molecule type" value="Genomic_DNA"/>
</dbReference>